<reference evidence="2" key="1">
    <citation type="submission" date="2018-04" db="EMBL/GenBank/DDBJ databases">
        <authorList>
            <person name="Lucker S."/>
            <person name="Sakoula D."/>
        </authorList>
    </citation>
    <scope>NUCLEOTIDE SEQUENCE [LARGE SCALE GENOMIC DNA]</scope>
</reference>
<protein>
    <submittedName>
        <fullName evidence="1">Uncharacterized protein</fullName>
    </submittedName>
</protein>
<dbReference type="InParanoid" id="A0A330LAH0"/>
<evidence type="ECO:0000313" key="2">
    <source>
        <dbReference type="Proteomes" id="UP000248168"/>
    </source>
</evidence>
<dbReference type="Proteomes" id="UP000248168">
    <property type="component" value="Unassembled WGS sequence"/>
</dbReference>
<accession>A0A330LAH0</accession>
<proteinExistence type="predicted"/>
<dbReference type="EMBL" id="OUNR01000021">
    <property type="protein sequence ID" value="SPP66711.1"/>
    <property type="molecule type" value="Genomic_DNA"/>
</dbReference>
<dbReference type="AlphaFoldDB" id="A0A330LAH0"/>
<organism evidence="1 2">
    <name type="scientific">Nitrospira lenta</name>
    <dbReference type="NCBI Taxonomy" id="1436998"/>
    <lineage>
        <taxon>Bacteria</taxon>
        <taxon>Pseudomonadati</taxon>
        <taxon>Nitrospirota</taxon>
        <taxon>Nitrospiria</taxon>
        <taxon>Nitrospirales</taxon>
        <taxon>Nitrospiraceae</taxon>
        <taxon>Nitrospira</taxon>
    </lineage>
</organism>
<evidence type="ECO:0000313" key="1">
    <source>
        <dbReference type="EMBL" id="SPP66711.1"/>
    </source>
</evidence>
<sequence>MVFRCQSRPLAVFARCVFMWSLGQFKLRNLVLIHAEYVAFLPKDGGYRIRLPDSFGIDTGMAYV</sequence>
<name>A0A330LAH0_9BACT</name>
<gene>
    <name evidence="1" type="ORF">NITLEN_80139</name>
</gene>
<keyword evidence="2" id="KW-1185">Reference proteome</keyword>